<name>A0A221W2R4_9PSEU</name>
<dbReference type="KEGG" id="ahg:AHOG_12385"/>
<evidence type="ECO:0000313" key="3">
    <source>
        <dbReference type="Proteomes" id="UP000204221"/>
    </source>
</evidence>
<dbReference type="FunFam" id="3.40.50.2000:FF:000072">
    <property type="entry name" value="Glycosyl transferase"/>
    <property type="match status" value="1"/>
</dbReference>
<dbReference type="OrthoDB" id="6620093at2"/>
<dbReference type="Pfam" id="PF06722">
    <property type="entry name" value="EryCIII-like_C"/>
    <property type="match status" value="1"/>
</dbReference>
<evidence type="ECO:0000313" key="2">
    <source>
        <dbReference type="EMBL" id="ASO20120.1"/>
    </source>
</evidence>
<gene>
    <name evidence="2" type="primary">rebG2</name>
    <name evidence="2" type="ORF">AHOG_12385</name>
</gene>
<dbReference type="EMBL" id="CP022521">
    <property type="protein sequence ID" value="ASO20120.1"/>
    <property type="molecule type" value="Genomic_DNA"/>
</dbReference>
<keyword evidence="2" id="KW-0456">Lyase</keyword>
<dbReference type="GO" id="GO:0016758">
    <property type="term" value="F:hexosyltransferase activity"/>
    <property type="evidence" value="ECO:0007669"/>
    <property type="project" value="UniProtKB-ARBA"/>
</dbReference>
<dbReference type="PANTHER" id="PTHR21015:SF22">
    <property type="entry name" value="GLYCOSYLTRANSFERASE"/>
    <property type="match status" value="1"/>
</dbReference>
<organism evidence="2 3">
    <name type="scientific">Actinoalloteichus hoggarensis</name>
    <dbReference type="NCBI Taxonomy" id="1470176"/>
    <lineage>
        <taxon>Bacteria</taxon>
        <taxon>Bacillati</taxon>
        <taxon>Actinomycetota</taxon>
        <taxon>Actinomycetes</taxon>
        <taxon>Pseudonocardiales</taxon>
        <taxon>Pseudonocardiaceae</taxon>
        <taxon>Actinoalloteichus</taxon>
    </lineage>
</organism>
<accession>A0A221W2R4</accession>
<dbReference type="EC" id="4.3.3.5" evidence="2"/>
<proteinExistence type="predicted"/>
<protein>
    <submittedName>
        <fullName evidence="2">4'-demethylrebeccamycin synthase</fullName>
        <ecNumber evidence="2">4.3.3.5</ecNumber>
    </submittedName>
</protein>
<dbReference type="InterPro" id="IPR002213">
    <property type="entry name" value="UDP_glucos_trans"/>
</dbReference>
<dbReference type="AlphaFoldDB" id="A0A221W2R4"/>
<dbReference type="GO" id="GO:0008194">
    <property type="term" value="F:UDP-glycosyltransferase activity"/>
    <property type="evidence" value="ECO:0007669"/>
    <property type="project" value="InterPro"/>
</dbReference>
<dbReference type="Gene3D" id="3.40.50.2000">
    <property type="entry name" value="Glycogen Phosphorylase B"/>
    <property type="match status" value="2"/>
</dbReference>
<reference evidence="2 3" key="1">
    <citation type="submission" date="2017-07" db="EMBL/GenBank/DDBJ databases">
        <title>Complete genome sequence of Actinoalloteichus hoggarensis DSM 45943, type strain of Actinoalloteichus hoggarensis.</title>
        <authorList>
            <person name="Ruckert C."/>
            <person name="Nouioui I."/>
            <person name="Willmese J."/>
            <person name="van Wezel G."/>
            <person name="Klenk H.-P."/>
            <person name="Kalinowski J."/>
            <person name="Zotchev S.B."/>
        </authorList>
    </citation>
    <scope>NUCLEOTIDE SEQUENCE [LARGE SCALE GENOMIC DNA]</scope>
    <source>
        <strain evidence="2 3">DSM 45943</strain>
    </source>
</reference>
<dbReference type="GO" id="GO:0016829">
    <property type="term" value="F:lyase activity"/>
    <property type="evidence" value="ECO:0007669"/>
    <property type="project" value="UniProtKB-KW"/>
</dbReference>
<feature type="domain" description="Erythromycin biosynthesis protein CIII-like C-terminal" evidence="1">
    <location>
        <begin position="287"/>
        <end position="424"/>
    </location>
</feature>
<dbReference type="PANTHER" id="PTHR21015">
    <property type="entry name" value="UDP-N-ACETYLGLUCOSAMINE--N-ACETYLMURAMYL-(PENTAPEPTIDE) PYROPHOSPHORYL-UNDECAPRENOL N-ACETYLGLUCOSAMINE TRANSFERASE 1"/>
    <property type="match status" value="1"/>
</dbReference>
<dbReference type="RefSeq" id="WP_093941501.1">
    <property type="nucleotide sequence ID" value="NZ_CP022521.1"/>
</dbReference>
<keyword evidence="3" id="KW-1185">Reference proteome</keyword>
<sequence length="430" mass="46107">MTRVLIAAVPIHGHVTPMRAIARNLVERGYPVTFLTGQDFRESVERTGARFRSLPSEADLTGPVNELFPERDTGALRREQIEFDMRLTIHGLSGQHAAMQEILAEADGEPVVLVHETLFMGGWPVRLGAPGLRPAGVVGIGVIPVPISSIDHAPWGMGLPPDSSSEGRARNRFLNDVAAAELQAGVQRELAAGLAALGATEEPPLMFDGLVAMPDRFLQLTIGSMDYPRSDAPPRLRHVGALPAEPPEDVELPEWWDELITASRVVVVTQGTLANADLSRLIEPAVRALADLDALVVVTTGSDVIPDRLPANARAARYLPFDLLLPHADVLISNGGYGGVHRALWHGVPMVLAGDTEDKVEVGALAAWAGAAINLATGDPDEADIRKAVDAVLTDPTHARRAEELRAECLRQDPHGTIAAAVEELARRTE</sequence>
<dbReference type="SUPFAM" id="SSF53756">
    <property type="entry name" value="UDP-Glycosyltransferase/glycogen phosphorylase"/>
    <property type="match status" value="1"/>
</dbReference>
<dbReference type="CDD" id="cd03784">
    <property type="entry name" value="GT1_Gtf-like"/>
    <property type="match status" value="1"/>
</dbReference>
<evidence type="ECO:0000259" key="1">
    <source>
        <dbReference type="Pfam" id="PF06722"/>
    </source>
</evidence>
<dbReference type="InterPro" id="IPR010610">
    <property type="entry name" value="EryCIII-like_C"/>
</dbReference>
<dbReference type="Proteomes" id="UP000204221">
    <property type="component" value="Chromosome"/>
</dbReference>